<evidence type="ECO:0000256" key="1">
    <source>
        <dbReference type="SAM" id="Coils"/>
    </source>
</evidence>
<dbReference type="Proteomes" id="UP000058020">
    <property type="component" value="Chromosome"/>
</dbReference>
<dbReference type="AlphaFoldDB" id="A0A0M4NIW7"/>
<dbReference type="STRING" id="1705394.SP60_04495"/>
<feature type="coiled-coil region" evidence="1">
    <location>
        <begin position="223"/>
        <end position="250"/>
    </location>
</feature>
<reference evidence="2 3" key="1">
    <citation type="journal article" date="2015" name="Genome Announc.">
        <title>Genome Sequence of 'Candidatus Thioglobus autotrophica' Strain EF1, a Chemoautotroph from the SUP05 Clade of Marine Gammaproteobacteria.</title>
        <authorList>
            <person name="Shah V."/>
            <person name="Morris R.M."/>
        </authorList>
    </citation>
    <scope>NUCLEOTIDE SEQUENCE [LARGE SCALE GENOMIC DNA]</scope>
    <source>
        <strain evidence="2 3">EF1</strain>
    </source>
</reference>
<protein>
    <recommendedName>
        <fullName evidence="4">AsmA domain-containing protein</fullName>
    </recommendedName>
</protein>
<feature type="coiled-coil region" evidence="1">
    <location>
        <begin position="114"/>
        <end position="141"/>
    </location>
</feature>
<accession>A0A0M4NIW7</accession>
<evidence type="ECO:0000313" key="2">
    <source>
        <dbReference type="EMBL" id="ALE52538.1"/>
    </source>
</evidence>
<keyword evidence="1" id="KW-0175">Coiled coil</keyword>
<evidence type="ECO:0008006" key="4">
    <source>
        <dbReference type="Google" id="ProtNLM"/>
    </source>
</evidence>
<gene>
    <name evidence="2" type="ORF">SP60_04495</name>
</gene>
<dbReference type="OrthoDB" id="7062296at2"/>
<dbReference type="RefSeq" id="WP_053951490.1">
    <property type="nucleotide sequence ID" value="NZ_CP010552.1"/>
</dbReference>
<organism evidence="2 3">
    <name type="scientific">Candidatus Thioglobus autotrophicus</name>
    <dbReference type="NCBI Taxonomy" id="1705394"/>
    <lineage>
        <taxon>Bacteria</taxon>
        <taxon>Pseudomonadati</taxon>
        <taxon>Pseudomonadota</taxon>
        <taxon>Gammaproteobacteria</taxon>
        <taxon>Candidatus Pseudothioglobaceae</taxon>
        <taxon>Candidatus Thioglobus</taxon>
    </lineage>
</organism>
<dbReference type="EMBL" id="CP010552">
    <property type="protein sequence ID" value="ALE52538.1"/>
    <property type="molecule type" value="Genomic_DNA"/>
</dbReference>
<dbReference type="KEGG" id="tho:SP60_04495"/>
<evidence type="ECO:0000313" key="3">
    <source>
        <dbReference type="Proteomes" id="UP000058020"/>
    </source>
</evidence>
<keyword evidence="3" id="KW-1185">Reference proteome</keyword>
<sequence length="257" mass="28930">MKKILYYLLALILIGAIALVTWFDTLAKGVLESYAQKSVGSTVSVGEFRSDWDQAQVNIDFIEVANPAHFSNKNAFVLNHLSASLSEQTQDKLVVLEVLEFDGLLFTLEQNNSQVNLVELLKQLNQQSKNAKRDISSKQASSQSPDSIQAYRVIIKQLNFVNTQLFIDTQWFKETVVVPDVLIHNFGGQGGIPLTQIGVEIMKVALTRIQAEVEKNGLRLSEKEIKESVNRQLRKKLNTLTDDLDDQSKNWLKKLGL</sequence>
<proteinExistence type="predicted"/>
<name>A0A0M4NIW7_9GAMM</name>